<dbReference type="Pfam" id="PF12802">
    <property type="entry name" value="MarR_2"/>
    <property type="match status" value="1"/>
</dbReference>
<dbReference type="EMBL" id="RKLX01000005">
    <property type="protein sequence ID" value="TGD19413.1"/>
    <property type="molecule type" value="Genomic_DNA"/>
</dbReference>
<sequence length="140" mass="16318">MSENMAKEINKLLRETLIDEQRYFTEHVKQTNLTSQQARTIGYIDKHPGAIQRDVADAFKRRGASISNMLKNLERDGYIERKRSPTNDRTKVLYITEKGKQVITEVDDIFKAIEEKLVENMDDLEVSKLLTLLKKIKFTD</sequence>
<accession>A0A4Z0J9J6</accession>
<dbReference type="PRINTS" id="PR00598">
    <property type="entry name" value="HTHMARR"/>
</dbReference>
<dbReference type="Gene3D" id="1.10.10.10">
    <property type="entry name" value="Winged helix-like DNA-binding domain superfamily/Winged helix DNA-binding domain"/>
    <property type="match status" value="1"/>
</dbReference>
<organism evidence="5 6">
    <name type="scientific">Levilactobacillus suantsaiihabitans</name>
    <dbReference type="NCBI Taxonomy" id="2487722"/>
    <lineage>
        <taxon>Bacteria</taxon>
        <taxon>Bacillati</taxon>
        <taxon>Bacillota</taxon>
        <taxon>Bacilli</taxon>
        <taxon>Lactobacillales</taxon>
        <taxon>Lactobacillaceae</taxon>
        <taxon>Levilactobacillus</taxon>
    </lineage>
</organism>
<dbReference type="GO" id="GO:0003700">
    <property type="term" value="F:DNA-binding transcription factor activity"/>
    <property type="evidence" value="ECO:0007669"/>
    <property type="project" value="InterPro"/>
</dbReference>
<dbReference type="InterPro" id="IPR036390">
    <property type="entry name" value="WH_DNA-bd_sf"/>
</dbReference>
<dbReference type="OrthoDB" id="2612963at2"/>
<comment type="caution">
    <text evidence="5">The sequence shown here is derived from an EMBL/GenBank/DDBJ whole genome shotgun (WGS) entry which is preliminary data.</text>
</comment>
<dbReference type="PROSITE" id="PS50995">
    <property type="entry name" value="HTH_MARR_2"/>
    <property type="match status" value="1"/>
</dbReference>
<reference evidence="5 6" key="1">
    <citation type="submission" date="2018-10" db="EMBL/GenBank/DDBJ databases">
        <title>Lactobacillus sp. R7 and Lactobacillus sp. R19 isolated from fermented mustard green product of Taiwan.</title>
        <authorList>
            <person name="Lin S.-T."/>
        </authorList>
    </citation>
    <scope>NUCLEOTIDE SEQUENCE [LARGE SCALE GENOMIC DNA]</scope>
    <source>
        <strain evidence="5 6">BCRC 81129</strain>
    </source>
</reference>
<dbReference type="PANTHER" id="PTHR42756">
    <property type="entry name" value="TRANSCRIPTIONAL REGULATOR, MARR"/>
    <property type="match status" value="1"/>
</dbReference>
<dbReference type="SMART" id="SM00347">
    <property type="entry name" value="HTH_MARR"/>
    <property type="match status" value="1"/>
</dbReference>
<dbReference type="PANTHER" id="PTHR42756:SF1">
    <property type="entry name" value="TRANSCRIPTIONAL REPRESSOR OF EMRAB OPERON"/>
    <property type="match status" value="1"/>
</dbReference>
<evidence type="ECO:0000256" key="2">
    <source>
        <dbReference type="ARBA" id="ARBA00023125"/>
    </source>
</evidence>
<keyword evidence="2" id="KW-0238">DNA-binding</keyword>
<evidence type="ECO:0000256" key="1">
    <source>
        <dbReference type="ARBA" id="ARBA00023015"/>
    </source>
</evidence>
<evidence type="ECO:0000259" key="4">
    <source>
        <dbReference type="PROSITE" id="PS50995"/>
    </source>
</evidence>
<evidence type="ECO:0000313" key="5">
    <source>
        <dbReference type="EMBL" id="TGD19413.1"/>
    </source>
</evidence>
<evidence type="ECO:0000313" key="6">
    <source>
        <dbReference type="Proteomes" id="UP000297348"/>
    </source>
</evidence>
<keyword evidence="1" id="KW-0805">Transcription regulation</keyword>
<keyword evidence="3" id="KW-0804">Transcription</keyword>
<keyword evidence="6" id="KW-1185">Reference proteome</keyword>
<feature type="domain" description="HTH marR-type" evidence="4">
    <location>
        <begin position="2"/>
        <end position="138"/>
    </location>
</feature>
<dbReference type="RefSeq" id="WP_135367548.1">
    <property type="nucleotide sequence ID" value="NZ_RKLX01000005.1"/>
</dbReference>
<dbReference type="InterPro" id="IPR036388">
    <property type="entry name" value="WH-like_DNA-bd_sf"/>
</dbReference>
<dbReference type="GO" id="GO:0003677">
    <property type="term" value="F:DNA binding"/>
    <property type="evidence" value="ECO:0007669"/>
    <property type="project" value="UniProtKB-KW"/>
</dbReference>
<dbReference type="InterPro" id="IPR000835">
    <property type="entry name" value="HTH_MarR-typ"/>
</dbReference>
<dbReference type="SUPFAM" id="SSF46785">
    <property type="entry name" value="Winged helix' DNA-binding domain"/>
    <property type="match status" value="1"/>
</dbReference>
<gene>
    <name evidence="5" type="ORF">EGT51_04395</name>
</gene>
<name>A0A4Z0J9J6_9LACO</name>
<evidence type="ECO:0000256" key="3">
    <source>
        <dbReference type="ARBA" id="ARBA00023163"/>
    </source>
</evidence>
<protein>
    <submittedName>
        <fullName evidence="5">MarR family transcriptional regulator</fullName>
    </submittedName>
</protein>
<dbReference type="AlphaFoldDB" id="A0A4Z0J9J6"/>
<dbReference type="Proteomes" id="UP000297348">
    <property type="component" value="Unassembled WGS sequence"/>
</dbReference>
<proteinExistence type="predicted"/>